<organism evidence="1 2">
    <name type="scientific">Suillus fuscotomentosus</name>
    <dbReference type="NCBI Taxonomy" id="1912939"/>
    <lineage>
        <taxon>Eukaryota</taxon>
        <taxon>Fungi</taxon>
        <taxon>Dikarya</taxon>
        <taxon>Basidiomycota</taxon>
        <taxon>Agaricomycotina</taxon>
        <taxon>Agaricomycetes</taxon>
        <taxon>Agaricomycetidae</taxon>
        <taxon>Boletales</taxon>
        <taxon>Suillineae</taxon>
        <taxon>Suillaceae</taxon>
        <taxon>Suillus</taxon>
    </lineage>
</organism>
<accession>A0AAD4HH42</accession>
<gene>
    <name evidence="1" type="ORF">F5891DRAFT_983535</name>
</gene>
<protein>
    <submittedName>
        <fullName evidence="1">Uncharacterized protein</fullName>
    </submittedName>
</protein>
<reference evidence="1" key="1">
    <citation type="journal article" date="2020" name="New Phytol.">
        <title>Comparative genomics reveals dynamic genome evolution in host specialist ectomycorrhizal fungi.</title>
        <authorList>
            <person name="Lofgren L.A."/>
            <person name="Nguyen N.H."/>
            <person name="Vilgalys R."/>
            <person name="Ruytinx J."/>
            <person name="Liao H.L."/>
            <person name="Branco S."/>
            <person name="Kuo A."/>
            <person name="LaButti K."/>
            <person name="Lipzen A."/>
            <person name="Andreopoulos W."/>
            <person name="Pangilinan J."/>
            <person name="Riley R."/>
            <person name="Hundley H."/>
            <person name="Na H."/>
            <person name="Barry K."/>
            <person name="Grigoriev I.V."/>
            <person name="Stajich J.E."/>
            <person name="Kennedy P.G."/>
        </authorList>
    </citation>
    <scope>NUCLEOTIDE SEQUENCE</scope>
    <source>
        <strain evidence="1">FC203</strain>
    </source>
</reference>
<dbReference type="Proteomes" id="UP001195769">
    <property type="component" value="Unassembled WGS sequence"/>
</dbReference>
<keyword evidence="2" id="KW-1185">Reference proteome</keyword>
<dbReference type="AlphaFoldDB" id="A0AAD4HH42"/>
<evidence type="ECO:0000313" key="2">
    <source>
        <dbReference type="Proteomes" id="UP001195769"/>
    </source>
</evidence>
<dbReference type="EMBL" id="JABBWK010000056">
    <property type="protein sequence ID" value="KAG1896353.1"/>
    <property type="molecule type" value="Genomic_DNA"/>
</dbReference>
<dbReference type="GeneID" id="64671632"/>
<evidence type="ECO:0000313" key="1">
    <source>
        <dbReference type="EMBL" id="KAG1896353.1"/>
    </source>
</evidence>
<proteinExistence type="predicted"/>
<comment type="caution">
    <text evidence="1">The sequence shown here is derived from an EMBL/GenBank/DDBJ whole genome shotgun (WGS) entry which is preliminary data.</text>
</comment>
<name>A0AAD4HH42_9AGAM</name>
<dbReference type="RefSeq" id="XP_041221929.1">
    <property type="nucleotide sequence ID" value="XM_041377334.1"/>
</dbReference>
<sequence>MLSRSREPQLSPFVLVHPDSNFKLQVANSHYIEFGTMPQQLPQTQHGPTMRVGSALKADAKRGATLSVREILTLRRTSKRYYFLSRFRSVWYAAFCTEVLARHLPPPGPSCSIRALNSADLEHRTLLALSLEKRWSRSTPNVIASSKQRETVDQILLIPGGTQILTVHGNKVIYWLVSGQTGATYKLQKVEEWLSPSDDACIVVKDTEGQGIIAIGCRDHKLCDYSLVPGIIAGISRHLLFLDTTSEQDGGGLELLDWHAQTEGTALLPCIPDLFGPFLGFVHFSDHILVSWETCISVFPVPEIPARGRMVVAHTKVFIFSEPISSPVAFTTCVPRGWTGIDAPAYPPSHEMPSLTIVARPKSKLGRIAMSMLIPLSNDDGAKHSSNFPYQLLRLPPFVPDVPRDTDRNIGGQECTQICMGSSGRGLCVFGREIRLCEPSLLYIPPREMQFGPAFEPGKAIYEIEPGGDSVGGDRVDFDEGMGRVFGSSSSDNGGTKNPCCNIKSHTSTHTTLQMTFRGGWKYNWNKYYYLRSIFCTSTNNLFQLQRARNLLSNFLFLPLASPTIRRLTLHIRKPILRIY</sequence>